<dbReference type="RefSeq" id="WP_136565002.1">
    <property type="nucleotide sequence ID" value="NZ_SNTZ01000001.1"/>
</dbReference>
<dbReference type="AlphaFoldDB" id="A0A4S8S036"/>
<feature type="transmembrane region" description="Helical" evidence="1">
    <location>
        <begin position="74"/>
        <end position="91"/>
    </location>
</feature>
<organism evidence="2 3">
    <name type="scientific">Flagellimonas alvinocaridis</name>
    <dbReference type="NCBI Taxonomy" id="2530200"/>
    <lineage>
        <taxon>Bacteria</taxon>
        <taxon>Pseudomonadati</taxon>
        <taxon>Bacteroidota</taxon>
        <taxon>Flavobacteriia</taxon>
        <taxon>Flavobacteriales</taxon>
        <taxon>Flavobacteriaceae</taxon>
        <taxon>Flagellimonas</taxon>
    </lineage>
</organism>
<protein>
    <recommendedName>
        <fullName evidence="4">Beta-carotene 15,15'-monooxygenase</fullName>
    </recommendedName>
</protein>
<dbReference type="InterPro" id="IPR045625">
    <property type="entry name" value="DUF6427"/>
</dbReference>
<feature type="transmembrane region" description="Helical" evidence="1">
    <location>
        <begin position="165"/>
        <end position="188"/>
    </location>
</feature>
<evidence type="ECO:0000313" key="2">
    <source>
        <dbReference type="EMBL" id="THV61219.1"/>
    </source>
</evidence>
<feature type="transmembrane region" description="Helical" evidence="1">
    <location>
        <begin position="262"/>
        <end position="279"/>
    </location>
</feature>
<proteinExistence type="predicted"/>
<feature type="transmembrane region" description="Helical" evidence="1">
    <location>
        <begin position="239"/>
        <end position="256"/>
    </location>
</feature>
<feature type="transmembrane region" description="Helical" evidence="1">
    <location>
        <begin position="96"/>
        <end position="115"/>
    </location>
</feature>
<accession>A0A4S8S036</accession>
<gene>
    <name evidence="2" type="ORF">EZV76_02520</name>
</gene>
<dbReference type="EMBL" id="SNTZ01000001">
    <property type="protein sequence ID" value="THV61219.1"/>
    <property type="molecule type" value="Genomic_DNA"/>
</dbReference>
<feature type="transmembrane region" description="Helical" evidence="1">
    <location>
        <begin position="208"/>
        <end position="227"/>
    </location>
</feature>
<keyword evidence="1" id="KW-0812">Transmembrane</keyword>
<comment type="caution">
    <text evidence="2">The sequence shown here is derived from an EMBL/GenBank/DDBJ whole genome shotgun (WGS) entry which is preliminary data.</text>
</comment>
<feature type="transmembrane region" description="Helical" evidence="1">
    <location>
        <begin position="12"/>
        <end position="31"/>
    </location>
</feature>
<keyword evidence="1" id="KW-0472">Membrane</keyword>
<dbReference type="Proteomes" id="UP000310406">
    <property type="component" value="Unassembled WGS sequence"/>
</dbReference>
<feature type="transmembrane region" description="Helical" evidence="1">
    <location>
        <begin position="43"/>
        <end position="62"/>
    </location>
</feature>
<sequence length="310" mass="35587">MISSFFGKTKPINYIVLSIFLFFFYFADRFLGLGVSEMGNSIFLNLLTFATLLLMVFTINQIVRSEKITDFNSYAILFFVLLLIGFAETFADRNIIFANFFLLLAIWRLLAIKSIKNVKHKIFDASLLIGIASLFYDWALAFLPLVFLVINLYDRKAFKNWLVPFLALATVFILVFTALRISGSMGFLEEHYRFSIEPLTKFSLQKGINLKVFLYIILILLATFIVFLRMRKVGGGKLLSLRIVFLTLILGLLIGVFAPGELFPLLFTFFPASIFLANYMEMIKKPKLKEMAFVLCIAVSLMLFAFQLNW</sequence>
<keyword evidence="3" id="KW-1185">Reference proteome</keyword>
<feature type="transmembrane region" description="Helical" evidence="1">
    <location>
        <begin position="291"/>
        <end position="308"/>
    </location>
</feature>
<name>A0A4S8S036_9FLAO</name>
<evidence type="ECO:0008006" key="4">
    <source>
        <dbReference type="Google" id="ProtNLM"/>
    </source>
</evidence>
<dbReference type="OrthoDB" id="1439867at2"/>
<feature type="transmembrane region" description="Helical" evidence="1">
    <location>
        <begin position="127"/>
        <end position="153"/>
    </location>
</feature>
<dbReference type="Pfam" id="PF19992">
    <property type="entry name" value="DUF6427"/>
    <property type="match status" value="1"/>
</dbReference>
<keyword evidence="1" id="KW-1133">Transmembrane helix</keyword>
<evidence type="ECO:0000256" key="1">
    <source>
        <dbReference type="SAM" id="Phobius"/>
    </source>
</evidence>
<reference evidence="2 3" key="1">
    <citation type="submission" date="2019-03" db="EMBL/GenBank/DDBJ databases">
        <title>Muricauda SCR12 sp.nov, a marine bacterium isolated from Pacific Ocean:the Okinawa trough.</title>
        <authorList>
            <person name="Liu L."/>
        </authorList>
    </citation>
    <scope>NUCLEOTIDE SEQUENCE [LARGE SCALE GENOMIC DNA]</scope>
    <source>
        <strain evidence="2 3">SCR12</strain>
    </source>
</reference>
<evidence type="ECO:0000313" key="3">
    <source>
        <dbReference type="Proteomes" id="UP000310406"/>
    </source>
</evidence>